<name>A0A930BUV9_9RHOO</name>
<gene>
    <name evidence="2" type="ORF">HXL68_14890</name>
</gene>
<proteinExistence type="predicted"/>
<dbReference type="GO" id="GO:0016298">
    <property type="term" value="F:lipase activity"/>
    <property type="evidence" value="ECO:0007669"/>
    <property type="project" value="InterPro"/>
</dbReference>
<keyword evidence="1" id="KW-0732">Signal</keyword>
<comment type="caution">
    <text evidence="2">The sequence shown here is derived from an EMBL/GenBank/DDBJ whole genome shotgun (WGS) entry which is preliminary data.</text>
</comment>
<dbReference type="Gene3D" id="3.40.50.1110">
    <property type="entry name" value="SGNH hydrolase"/>
    <property type="match status" value="1"/>
</dbReference>
<protein>
    <submittedName>
        <fullName evidence="2">Uncharacterized protein</fullName>
    </submittedName>
</protein>
<feature type="non-terminal residue" evidence="2">
    <location>
        <position position="157"/>
    </location>
</feature>
<feature type="chain" id="PRO_5037503477" evidence="1">
    <location>
        <begin position="23"/>
        <end position="157"/>
    </location>
</feature>
<dbReference type="PROSITE" id="PS01098">
    <property type="entry name" value="LIPASE_GDSL_SER"/>
    <property type="match status" value="1"/>
</dbReference>
<dbReference type="AlphaFoldDB" id="A0A930BUV9"/>
<organism evidence="2 3">
    <name type="scientific">Dechloromonas agitata</name>
    <dbReference type="NCBI Taxonomy" id="73030"/>
    <lineage>
        <taxon>Bacteria</taxon>
        <taxon>Pseudomonadati</taxon>
        <taxon>Pseudomonadota</taxon>
        <taxon>Betaproteobacteria</taxon>
        <taxon>Rhodocyclales</taxon>
        <taxon>Azonexaceae</taxon>
        <taxon>Dechloromonas</taxon>
    </lineage>
</organism>
<evidence type="ECO:0000256" key="1">
    <source>
        <dbReference type="SAM" id="SignalP"/>
    </source>
</evidence>
<dbReference type="EMBL" id="JABZMI010000413">
    <property type="protein sequence ID" value="MBF1166312.1"/>
    <property type="molecule type" value="Genomic_DNA"/>
</dbReference>
<dbReference type="GO" id="GO:0006629">
    <property type="term" value="P:lipid metabolic process"/>
    <property type="evidence" value="ECO:0007669"/>
    <property type="project" value="InterPro"/>
</dbReference>
<dbReference type="Proteomes" id="UP000718593">
    <property type="component" value="Unassembled WGS sequence"/>
</dbReference>
<sequence length="157" mass="16170">MKLKPIKGALAAMLFWATSALALPYSNLVVFGDSLADGGNNAEIADTYYGGARSDGLTVGAGVPDLPYDSNRYSNGPVWTEYFANSLGMSLAPSLLGGSNYAYGGARVAGASPVPSLQAQMGQYLSANTVNANTLYVIEGGGNDARDVLDLYVTGGD</sequence>
<dbReference type="Pfam" id="PF00657">
    <property type="entry name" value="Lipase_GDSL"/>
    <property type="match status" value="1"/>
</dbReference>
<dbReference type="InterPro" id="IPR001087">
    <property type="entry name" value="GDSL"/>
</dbReference>
<feature type="signal peptide" evidence="1">
    <location>
        <begin position="1"/>
        <end position="22"/>
    </location>
</feature>
<dbReference type="InterPro" id="IPR008265">
    <property type="entry name" value="Lipase_GDSL_AS"/>
</dbReference>
<dbReference type="InterPro" id="IPR036514">
    <property type="entry name" value="SGNH_hydro_sf"/>
</dbReference>
<accession>A0A930BUV9</accession>
<reference evidence="2" key="1">
    <citation type="submission" date="2020-04" db="EMBL/GenBank/DDBJ databases">
        <title>Deep metagenomics examines the oral microbiome during advanced dental caries in children, revealing novel taxa and co-occurrences with host molecules.</title>
        <authorList>
            <person name="Baker J.L."/>
            <person name="Morton J.T."/>
            <person name="Dinis M."/>
            <person name="Alvarez R."/>
            <person name="Tran N.C."/>
            <person name="Knight R."/>
            <person name="Edlund A."/>
        </authorList>
    </citation>
    <scope>NUCLEOTIDE SEQUENCE</scope>
    <source>
        <strain evidence="2">JCVI_32_bin.24</strain>
    </source>
</reference>
<evidence type="ECO:0000313" key="3">
    <source>
        <dbReference type="Proteomes" id="UP000718593"/>
    </source>
</evidence>
<dbReference type="SUPFAM" id="SSF52266">
    <property type="entry name" value="SGNH hydrolase"/>
    <property type="match status" value="1"/>
</dbReference>
<evidence type="ECO:0000313" key="2">
    <source>
        <dbReference type="EMBL" id="MBF1166312.1"/>
    </source>
</evidence>